<dbReference type="SUPFAM" id="SSF54211">
    <property type="entry name" value="Ribosomal protein S5 domain 2-like"/>
    <property type="match status" value="1"/>
</dbReference>
<dbReference type="InterPro" id="IPR029063">
    <property type="entry name" value="SAM-dependent_MTases_sf"/>
</dbReference>
<dbReference type="Pfam" id="PF00288">
    <property type="entry name" value="GHMP_kinases_N"/>
    <property type="match status" value="1"/>
</dbReference>
<comment type="subcellular location">
    <subcellularLocation>
        <location evidence="1">Plastid</location>
        <location evidence="1">Chloroplast</location>
    </subcellularLocation>
</comment>
<dbReference type="Gene3D" id="3.40.50.150">
    <property type="entry name" value="Vaccinia Virus protein VP39"/>
    <property type="match status" value="1"/>
</dbReference>
<evidence type="ECO:0008006" key="9">
    <source>
        <dbReference type="Google" id="ProtNLM"/>
    </source>
</evidence>
<evidence type="ECO:0000259" key="7">
    <source>
        <dbReference type="Pfam" id="PF00891"/>
    </source>
</evidence>
<dbReference type="Gene3D" id="3.30.230.10">
    <property type="match status" value="1"/>
</dbReference>
<reference evidence="8" key="1">
    <citation type="submission" date="2021-01" db="EMBL/GenBank/DDBJ databases">
        <authorList>
            <person name="Corre E."/>
            <person name="Pelletier E."/>
            <person name="Niang G."/>
            <person name="Scheremetjew M."/>
            <person name="Finn R."/>
            <person name="Kale V."/>
            <person name="Holt S."/>
            <person name="Cochrane G."/>
            <person name="Meng A."/>
            <person name="Brown T."/>
            <person name="Cohen L."/>
        </authorList>
    </citation>
    <scope>NUCLEOTIDE SEQUENCE</scope>
    <source>
        <strain evidence="8">CCMP127</strain>
    </source>
</reference>
<dbReference type="Gene3D" id="3.90.550.10">
    <property type="entry name" value="Spore Coat Polysaccharide Biosynthesis Protein SpsA, Chain A"/>
    <property type="match status" value="1"/>
</dbReference>
<evidence type="ECO:0000256" key="4">
    <source>
        <dbReference type="ARBA" id="ARBA00022691"/>
    </source>
</evidence>
<dbReference type="InterPro" id="IPR029044">
    <property type="entry name" value="Nucleotide-diphossugar_trans"/>
</dbReference>
<keyword evidence="3" id="KW-0808">Transferase</keyword>
<dbReference type="SUPFAM" id="SSF53335">
    <property type="entry name" value="S-adenosyl-L-methionine-dependent methyltransferases"/>
    <property type="match status" value="1"/>
</dbReference>
<dbReference type="InterPro" id="IPR001077">
    <property type="entry name" value="COMT_C"/>
</dbReference>
<evidence type="ECO:0000259" key="6">
    <source>
        <dbReference type="Pfam" id="PF00483"/>
    </source>
</evidence>
<dbReference type="InterPro" id="IPR016461">
    <property type="entry name" value="COMT-like"/>
</dbReference>
<evidence type="ECO:0000256" key="3">
    <source>
        <dbReference type="ARBA" id="ARBA00022679"/>
    </source>
</evidence>
<evidence type="ECO:0000259" key="5">
    <source>
        <dbReference type="Pfam" id="PF00288"/>
    </source>
</evidence>
<dbReference type="SUPFAM" id="SSF69360">
    <property type="entry name" value="Cell wall binding repeat"/>
    <property type="match status" value="1"/>
</dbReference>
<dbReference type="InterPro" id="IPR020568">
    <property type="entry name" value="Ribosomal_Su5_D2-typ_SF"/>
</dbReference>
<dbReference type="GO" id="GO:0005524">
    <property type="term" value="F:ATP binding"/>
    <property type="evidence" value="ECO:0007669"/>
    <property type="project" value="InterPro"/>
</dbReference>
<sequence>MNRQGLALEVFKRSAKTKKWLDSQSRAFSFNPLDKFAEILSFHDGVAAVRERNGPAYHIDENGTALYDSHRYKRTFGFYAANRAAVMDFEDKMFHIDITGGPVYENRYAWCGNFHAVPKEGIFRSPVRDSNNYYYYIDQHGEVALGPFSYAGDPNSAGQSVVQDFDGNPKIINHDGKNWCTATRMEELNLIEACVPHKGVAAVRNENGWFYIDQAGHEVGRGRYKFAEPHYNGQARVRFLNGQWSVIDEAGQVTANLGEAMLSSAAELESISKRYWESLALKHILENNVLEEQERRDIITSTPLRILEDCAVEMGLLRREPTDASRNELLNRGKLLAFHSSSGDANGVTEARCRYWLQDRYLNAWLEHPQDKKPNRDTFADLASNPALVNQSLDVLKSYADSDWKGAAVPVSKLLDGKNRAANIRTIVDMGGGYGSLLRELHDSGLLRNTEEFICVDRPEVIASVLSSSASPSPHSGLGGIKHEVGDLFNGPIHAADLYLMSRVLHDWSDPQAATILDRMHLLSPEHARLVVIDRVSTPDQLHALLSLHMYMLQGSHERSHEQWQELFTTSGWKIDGIEDFNGHKVFLLTKASRTQENPTYKAVTTTVETAEAPPTVRKALITVGGLGTRMEPQSIITPKALLPITSRENTFDTLELQLQPPKWEVRPALAYLLDQMQHTSHTIDQVCVVSTPWQIPLLRSFLNDYQERQKRFTATTEKKNLEIQIAIQQSASGFGDAILAARNFIRNEPFLLAMGDHIYSSACVENMLTAYNELVATSDWRGTALTGVTLCGESEVQATGLLRNHQYSSYPLGSPWLVHEMVEKPSSDYDSFQVLLDDTMKYHSQLGMDVLPPGILTFLQAEKEQIAPSQEVCLRKILRESWLGDAKLYGCLIDGKRLDIGNPGAYNKALKLMANDDSSTYVPPKLSSPAQVSGMQEQDKILQSVLAIQQQDSGHIPATLRHLLFGRNGTTPTDSAGICIGSSPGRMDLMGGFADYSGSYAIQHPTHERVVALSAFEHETKTETPGMIRLASIQVDDISEMSQAIAKGDFVVNEADFPTRYLFTSDGRLKSDSQLKDTLSKTFAIDGIAIDRWVAYLTGMIHRLYQQKSNAGDPSPAADFTIVTLSDLPWNSGLASSAAVEVATAFSLGTALHLPSDVLNPIFVASISKQVENRVVGGQCGIMDQLAVTHPGATRTTEHPLVGMRCRMPLVELPTT</sequence>
<name>A0A7S3L4E3_9STRA</name>
<dbReference type="PROSITE" id="PS51683">
    <property type="entry name" value="SAM_OMT_II"/>
    <property type="match status" value="1"/>
</dbReference>
<evidence type="ECO:0000256" key="2">
    <source>
        <dbReference type="ARBA" id="ARBA00022603"/>
    </source>
</evidence>
<feature type="domain" description="GHMP kinase N-terminal" evidence="5">
    <location>
        <begin position="1102"/>
        <end position="1191"/>
    </location>
</feature>
<protein>
    <recommendedName>
        <fullName evidence="9">UTP--glucose-1-phosphate uridylyltransferase</fullName>
    </recommendedName>
</protein>
<dbReference type="GO" id="GO:0032259">
    <property type="term" value="P:methylation"/>
    <property type="evidence" value="ECO:0007669"/>
    <property type="project" value="UniProtKB-KW"/>
</dbReference>
<keyword evidence="4" id="KW-0949">S-adenosyl-L-methionine</keyword>
<dbReference type="GO" id="GO:0008171">
    <property type="term" value="F:O-methyltransferase activity"/>
    <property type="evidence" value="ECO:0007669"/>
    <property type="project" value="InterPro"/>
</dbReference>
<dbReference type="AlphaFoldDB" id="A0A7S3L4E3"/>
<keyword evidence="2" id="KW-0489">Methyltransferase</keyword>
<dbReference type="InterPro" id="IPR006204">
    <property type="entry name" value="GHMP_kinase_N_dom"/>
</dbReference>
<dbReference type="PANTHER" id="PTHR43712">
    <property type="entry name" value="PUTATIVE (AFU_ORTHOLOGUE AFUA_4G14580)-RELATED"/>
    <property type="match status" value="1"/>
</dbReference>
<accession>A0A7S3L4E3</accession>
<evidence type="ECO:0000256" key="1">
    <source>
        <dbReference type="ARBA" id="ARBA00004229"/>
    </source>
</evidence>
<proteinExistence type="predicted"/>
<dbReference type="GO" id="GO:0009507">
    <property type="term" value="C:chloroplast"/>
    <property type="evidence" value="ECO:0007669"/>
    <property type="project" value="UniProtKB-SubCell"/>
</dbReference>
<dbReference type="InterPro" id="IPR005835">
    <property type="entry name" value="NTP_transferase_dom"/>
</dbReference>
<dbReference type="PANTHER" id="PTHR43712:SF2">
    <property type="entry name" value="O-METHYLTRANSFERASE CICE"/>
    <property type="match status" value="1"/>
</dbReference>
<feature type="domain" description="Nucleotidyl transferase" evidence="6">
    <location>
        <begin position="682"/>
        <end position="913"/>
    </location>
</feature>
<dbReference type="Pfam" id="PF00891">
    <property type="entry name" value="Methyltransf_2"/>
    <property type="match status" value="1"/>
</dbReference>
<dbReference type="PRINTS" id="PR00959">
    <property type="entry name" value="MEVGALKINASE"/>
</dbReference>
<dbReference type="EMBL" id="HBIM01007200">
    <property type="protein sequence ID" value="CAE0408378.1"/>
    <property type="molecule type" value="Transcribed_RNA"/>
</dbReference>
<feature type="domain" description="O-methyltransferase C-terminal" evidence="7">
    <location>
        <begin position="413"/>
        <end position="573"/>
    </location>
</feature>
<evidence type="ECO:0000313" key="8">
    <source>
        <dbReference type="EMBL" id="CAE0408378.1"/>
    </source>
</evidence>
<organism evidence="8">
    <name type="scientific">Amphora coffeiformis</name>
    <dbReference type="NCBI Taxonomy" id="265554"/>
    <lineage>
        <taxon>Eukaryota</taxon>
        <taxon>Sar</taxon>
        <taxon>Stramenopiles</taxon>
        <taxon>Ochrophyta</taxon>
        <taxon>Bacillariophyta</taxon>
        <taxon>Bacillariophyceae</taxon>
        <taxon>Bacillariophycidae</taxon>
        <taxon>Thalassiophysales</taxon>
        <taxon>Catenulaceae</taxon>
        <taxon>Amphora</taxon>
    </lineage>
</organism>
<dbReference type="SUPFAM" id="SSF53448">
    <property type="entry name" value="Nucleotide-diphospho-sugar transferases"/>
    <property type="match status" value="1"/>
</dbReference>
<dbReference type="Pfam" id="PF00483">
    <property type="entry name" value="NTP_transferase"/>
    <property type="match status" value="1"/>
</dbReference>
<dbReference type="InterPro" id="IPR014721">
    <property type="entry name" value="Ribsml_uS5_D2-typ_fold_subgr"/>
</dbReference>
<gene>
    <name evidence="8" type="ORF">ACOF00016_LOCUS6135</name>
</gene>